<proteinExistence type="predicted"/>
<name>A0A5N5FZU8_9ROSA</name>
<dbReference type="EMBL" id="SMOL01000553">
    <property type="protein sequence ID" value="KAB2608623.1"/>
    <property type="molecule type" value="Genomic_DNA"/>
</dbReference>
<sequence length="170" mass="19298">MVYIYLLSSFKFIIVVRVGFLLEKNILLWVLSKMGSQVLVPFCGFEDSHRHLKLMGDLGQIVPMKYNPRDEDSIKAVMAKANVTRNFSFEEMNHFMAQQLAMVLMRFIQVSCLGASSSSPSRFLRTKVVAEEAVLSELPEVERSRKICRRGWQGHHGPGMCLGCVSLKLN</sequence>
<organism evidence="1 2">
    <name type="scientific">Pyrus ussuriensis x Pyrus communis</name>
    <dbReference type="NCBI Taxonomy" id="2448454"/>
    <lineage>
        <taxon>Eukaryota</taxon>
        <taxon>Viridiplantae</taxon>
        <taxon>Streptophyta</taxon>
        <taxon>Embryophyta</taxon>
        <taxon>Tracheophyta</taxon>
        <taxon>Spermatophyta</taxon>
        <taxon>Magnoliopsida</taxon>
        <taxon>eudicotyledons</taxon>
        <taxon>Gunneridae</taxon>
        <taxon>Pentapetalae</taxon>
        <taxon>rosids</taxon>
        <taxon>fabids</taxon>
        <taxon>Rosales</taxon>
        <taxon>Rosaceae</taxon>
        <taxon>Amygdaloideae</taxon>
        <taxon>Maleae</taxon>
        <taxon>Pyrus</taxon>
    </lineage>
</organism>
<evidence type="ECO:0000313" key="1">
    <source>
        <dbReference type="EMBL" id="KAB2608623.1"/>
    </source>
</evidence>
<dbReference type="InterPro" id="IPR051207">
    <property type="entry name" value="ComplexI_NDUFA9_subunit"/>
</dbReference>
<dbReference type="PANTHER" id="PTHR12126:SF11">
    <property type="entry name" value="NADH DEHYDROGENASE [UBIQUINONE] 1 ALPHA SUBCOMPLEX SUBUNIT 9, MITOCHONDRIAL"/>
    <property type="match status" value="1"/>
</dbReference>
<evidence type="ECO:0000313" key="2">
    <source>
        <dbReference type="Proteomes" id="UP000327157"/>
    </source>
</evidence>
<keyword evidence="1" id="KW-0830">Ubiquinone</keyword>
<dbReference type="AlphaFoldDB" id="A0A5N5FZU8"/>
<protein>
    <submittedName>
        <fullName evidence="1">NADH dehydrogenase [ubiquinone] 1 alpha subcomplex subunit 9</fullName>
    </submittedName>
</protein>
<gene>
    <name evidence="1" type="ORF">D8674_011791</name>
</gene>
<dbReference type="PANTHER" id="PTHR12126">
    <property type="entry name" value="NADH-UBIQUINONE OXIDOREDUCTASE 39 KDA SUBUNIT-RELATED"/>
    <property type="match status" value="1"/>
</dbReference>
<dbReference type="GO" id="GO:0044877">
    <property type="term" value="F:protein-containing complex binding"/>
    <property type="evidence" value="ECO:0007669"/>
    <property type="project" value="TreeGrafter"/>
</dbReference>
<accession>A0A5N5FZU8</accession>
<reference evidence="1 2" key="3">
    <citation type="submission" date="2019-11" db="EMBL/GenBank/DDBJ databases">
        <title>A de novo genome assembly of a pear dwarfing rootstock.</title>
        <authorList>
            <person name="Wang F."/>
            <person name="Wang J."/>
            <person name="Li S."/>
            <person name="Zhang Y."/>
            <person name="Fang M."/>
            <person name="Ma L."/>
            <person name="Zhao Y."/>
            <person name="Jiang S."/>
        </authorList>
    </citation>
    <scope>NUCLEOTIDE SEQUENCE [LARGE SCALE GENOMIC DNA]</scope>
    <source>
        <strain evidence="1">S2</strain>
        <tissue evidence="1">Leaf</tissue>
    </source>
</reference>
<comment type="caution">
    <text evidence="1">The sequence shown here is derived from an EMBL/GenBank/DDBJ whole genome shotgun (WGS) entry which is preliminary data.</text>
</comment>
<dbReference type="OrthoDB" id="275457at2759"/>
<reference evidence="1 2" key="1">
    <citation type="submission" date="2019-09" db="EMBL/GenBank/DDBJ databases">
        <authorList>
            <person name="Ou C."/>
        </authorList>
    </citation>
    <scope>NUCLEOTIDE SEQUENCE [LARGE SCALE GENOMIC DNA]</scope>
    <source>
        <strain evidence="1">S2</strain>
        <tissue evidence="1">Leaf</tissue>
    </source>
</reference>
<reference evidence="2" key="2">
    <citation type="submission" date="2019-10" db="EMBL/GenBank/DDBJ databases">
        <title>A de novo genome assembly of a pear dwarfing rootstock.</title>
        <authorList>
            <person name="Wang F."/>
            <person name="Wang J."/>
            <person name="Li S."/>
            <person name="Zhang Y."/>
            <person name="Fang M."/>
            <person name="Ma L."/>
            <person name="Zhao Y."/>
            <person name="Jiang S."/>
        </authorList>
    </citation>
    <scope>NUCLEOTIDE SEQUENCE [LARGE SCALE GENOMIC DNA]</scope>
</reference>
<keyword evidence="2" id="KW-1185">Reference proteome</keyword>
<dbReference type="Proteomes" id="UP000327157">
    <property type="component" value="Chromosome 14"/>
</dbReference>
<dbReference type="GO" id="GO:0005739">
    <property type="term" value="C:mitochondrion"/>
    <property type="evidence" value="ECO:0007669"/>
    <property type="project" value="TreeGrafter"/>
</dbReference>